<evidence type="ECO:0000313" key="1">
    <source>
        <dbReference type="EMBL" id="GBN04753.1"/>
    </source>
</evidence>
<protein>
    <submittedName>
        <fullName evidence="1">Uncharacterized protein</fullName>
    </submittedName>
</protein>
<dbReference type="AlphaFoldDB" id="A0A4Y2KTC9"/>
<dbReference type="EMBL" id="BGPR01004912">
    <property type="protein sequence ID" value="GBN04753.1"/>
    <property type="molecule type" value="Genomic_DNA"/>
</dbReference>
<comment type="caution">
    <text evidence="1">The sequence shown here is derived from an EMBL/GenBank/DDBJ whole genome shotgun (WGS) entry which is preliminary data.</text>
</comment>
<name>A0A4Y2KTC9_ARAVE</name>
<accession>A0A4Y2KTC9</accession>
<dbReference type="Proteomes" id="UP000499080">
    <property type="component" value="Unassembled WGS sequence"/>
</dbReference>
<reference evidence="1 2" key="1">
    <citation type="journal article" date="2019" name="Sci. Rep.">
        <title>Orb-weaving spider Araneus ventricosus genome elucidates the spidroin gene catalogue.</title>
        <authorList>
            <person name="Kono N."/>
            <person name="Nakamura H."/>
            <person name="Ohtoshi R."/>
            <person name="Moran D.A.P."/>
            <person name="Shinohara A."/>
            <person name="Yoshida Y."/>
            <person name="Fujiwara M."/>
            <person name="Mori M."/>
            <person name="Tomita M."/>
            <person name="Arakawa K."/>
        </authorList>
    </citation>
    <scope>NUCLEOTIDE SEQUENCE [LARGE SCALE GENOMIC DNA]</scope>
</reference>
<gene>
    <name evidence="1" type="ORF">AVEN_63726_1</name>
</gene>
<organism evidence="1 2">
    <name type="scientific">Araneus ventricosus</name>
    <name type="common">Orbweaver spider</name>
    <name type="synonym">Epeira ventricosa</name>
    <dbReference type="NCBI Taxonomy" id="182803"/>
    <lineage>
        <taxon>Eukaryota</taxon>
        <taxon>Metazoa</taxon>
        <taxon>Ecdysozoa</taxon>
        <taxon>Arthropoda</taxon>
        <taxon>Chelicerata</taxon>
        <taxon>Arachnida</taxon>
        <taxon>Araneae</taxon>
        <taxon>Araneomorphae</taxon>
        <taxon>Entelegynae</taxon>
        <taxon>Araneoidea</taxon>
        <taxon>Araneidae</taxon>
        <taxon>Araneus</taxon>
    </lineage>
</organism>
<keyword evidence="2" id="KW-1185">Reference proteome</keyword>
<sequence>MYIILQYLNKLAAGPTCVLLEGYCWNEMVAALSSVACGLCAGGRKFLCDGPIRYIRLAFDFDWFCFAFAFAYLAESRKFEEWRKSWETTQPTAAGLPYWV</sequence>
<evidence type="ECO:0000313" key="2">
    <source>
        <dbReference type="Proteomes" id="UP000499080"/>
    </source>
</evidence>
<proteinExistence type="predicted"/>